<reference evidence="11" key="1">
    <citation type="submission" date="2021-05" db="EMBL/GenBank/DDBJ databases">
        <title>Genome of Sphingobium sp. strain.</title>
        <authorList>
            <person name="Fan R."/>
        </authorList>
    </citation>
    <scope>NUCLEOTIDE SEQUENCE</scope>
    <source>
        <strain evidence="11">H33</strain>
    </source>
</reference>
<keyword evidence="8" id="KW-0868">Chloride</keyword>
<dbReference type="GO" id="GO:0005254">
    <property type="term" value="F:chloride channel activity"/>
    <property type="evidence" value="ECO:0007669"/>
    <property type="project" value="UniProtKB-KW"/>
</dbReference>
<dbReference type="RefSeq" id="WP_214624224.1">
    <property type="nucleotide sequence ID" value="NZ_JAHGAW010000008.1"/>
</dbReference>
<evidence type="ECO:0000256" key="5">
    <source>
        <dbReference type="ARBA" id="ARBA00023065"/>
    </source>
</evidence>
<evidence type="ECO:0000256" key="8">
    <source>
        <dbReference type="ARBA" id="ARBA00023214"/>
    </source>
</evidence>
<gene>
    <name evidence="11" type="ORF">KK488_13580</name>
</gene>
<keyword evidence="12" id="KW-1185">Reference proteome</keyword>
<evidence type="ECO:0000256" key="1">
    <source>
        <dbReference type="ARBA" id="ARBA00004141"/>
    </source>
</evidence>
<keyword evidence="9" id="KW-0407">Ion channel</keyword>
<dbReference type="Gene3D" id="3.10.580.10">
    <property type="entry name" value="CBS-domain"/>
    <property type="match status" value="1"/>
</dbReference>
<dbReference type="InterPro" id="IPR001807">
    <property type="entry name" value="ClC"/>
</dbReference>
<feature type="transmembrane region" description="Helical" evidence="10">
    <location>
        <begin position="240"/>
        <end position="261"/>
    </location>
</feature>
<evidence type="ECO:0000256" key="9">
    <source>
        <dbReference type="ARBA" id="ARBA00023303"/>
    </source>
</evidence>
<protein>
    <submittedName>
        <fullName evidence="11">Chloride channel protein</fullName>
    </submittedName>
</protein>
<feature type="transmembrane region" description="Helical" evidence="10">
    <location>
        <begin position="371"/>
        <end position="397"/>
    </location>
</feature>
<feature type="transmembrane region" description="Helical" evidence="10">
    <location>
        <begin position="403"/>
        <end position="424"/>
    </location>
</feature>
<keyword evidence="6 10" id="KW-0472">Membrane</keyword>
<feature type="transmembrane region" description="Helical" evidence="10">
    <location>
        <begin position="313"/>
        <end position="334"/>
    </location>
</feature>
<evidence type="ECO:0000313" key="11">
    <source>
        <dbReference type="EMBL" id="MBT2187980.1"/>
    </source>
</evidence>
<dbReference type="CDD" id="cd00400">
    <property type="entry name" value="Voltage_gated_ClC"/>
    <property type="match status" value="1"/>
</dbReference>
<dbReference type="PANTHER" id="PTHR43427">
    <property type="entry name" value="CHLORIDE CHANNEL PROTEIN CLC-E"/>
    <property type="match status" value="1"/>
</dbReference>
<dbReference type="Proteomes" id="UP001138757">
    <property type="component" value="Unassembled WGS sequence"/>
</dbReference>
<keyword evidence="5" id="KW-0406">Ion transport</keyword>
<dbReference type="InterPro" id="IPR014743">
    <property type="entry name" value="Cl-channel_core"/>
</dbReference>
<evidence type="ECO:0000256" key="6">
    <source>
        <dbReference type="ARBA" id="ARBA00023136"/>
    </source>
</evidence>
<dbReference type="InterPro" id="IPR046342">
    <property type="entry name" value="CBS_dom_sf"/>
</dbReference>
<comment type="subcellular location">
    <subcellularLocation>
        <location evidence="1">Membrane</location>
        <topology evidence="1">Multi-pass membrane protein</topology>
    </subcellularLocation>
</comment>
<dbReference type="SUPFAM" id="SSF81340">
    <property type="entry name" value="Clc chloride channel"/>
    <property type="match status" value="1"/>
</dbReference>
<dbReference type="PANTHER" id="PTHR43427:SF6">
    <property type="entry name" value="CHLORIDE CHANNEL PROTEIN CLC-E"/>
    <property type="match status" value="1"/>
</dbReference>
<dbReference type="Gene3D" id="1.10.3080.10">
    <property type="entry name" value="Clc chloride channel"/>
    <property type="match status" value="1"/>
</dbReference>
<proteinExistence type="predicted"/>
<dbReference type="PRINTS" id="PR00762">
    <property type="entry name" value="CLCHANNEL"/>
</dbReference>
<comment type="caution">
    <text evidence="11">The sequence shown here is derived from an EMBL/GenBank/DDBJ whole genome shotgun (WGS) entry which is preliminary data.</text>
</comment>
<evidence type="ECO:0000256" key="7">
    <source>
        <dbReference type="ARBA" id="ARBA00023173"/>
    </source>
</evidence>
<dbReference type="InterPro" id="IPR050368">
    <property type="entry name" value="ClC-type_chloride_channel"/>
</dbReference>
<name>A0A9X1ISA9_9SPHN</name>
<evidence type="ECO:0000256" key="4">
    <source>
        <dbReference type="ARBA" id="ARBA00022989"/>
    </source>
</evidence>
<feature type="transmembrane region" description="Helical" evidence="10">
    <location>
        <begin position="167"/>
        <end position="191"/>
    </location>
</feature>
<keyword evidence="7" id="KW-0869">Chloride channel</keyword>
<evidence type="ECO:0000256" key="2">
    <source>
        <dbReference type="ARBA" id="ARBA00022448"/>
    </source>
</evidence>
<dbReference type="EMBL" id="JAHGAW010000008">
    <property type="protein sequence ID" value="MBT2187980.1"/>
    <property type="molecule type" value="Genomic_DNA"/>
</dbReference>
<keyword evidence="2" id="KW-0813">Transport</keyword>
<feature type="transmembrane region" description="Helical" evidence="10">
    <location>
        <begin position="273"/>
        <end position="292"/>
    </location>
</feature>
<keyword evidence="4 10" id="KW-1133">Transmembrane helix</keyword>
<evidence type="ECO:0000256" key="3">
    <source>
        <dbReference type="ARBA" id="ARBA00022692"/>
    </source>
</evidence>
<dbReference type="AlphaFoldDB" id="A0A9X1ISA9"/>
<organism evidence="11 12">
    <name type="scientific">Sphingobium nicotianae</name>
    <dbReference type="NCBI Taxonomy" id="2782607"/>
    <lineage>
        <taxon>Bacteria</taxon>
        <taxon>Pseudomonadati</taxon>
        <taxon>Pseudomonadota</taxon>
        <taxon>Alphaproteobacteria</taxon>
        <taxon>Sphingomonadales</taxon>
        <taxon>Sphingomonadaceae</taxon>
        <taxon>Sphingobium</taxon>
    </lineage>
</organism>
<evidence type="ECO:0000313" key="12">
    <source>
        <dbReference type="Proteomes" id="UP001138757"/>
    </source>
</evidence>
<dbReference type="SUPFAM" id="SSF54631">
    <property type="entry name" value="CBS-domain pair"/>
    <property type="match status" value="1"/>
</dbReference>
<dbReference type="Pfam" id="PF00654">
    <property type="entry name" value="Voltage_CLC"/>
    <property type="match status" value="1"/>
</dbReference>
<feature type="transmembrane region" description="Helical" evidence="10">
    <location>
        <begin position="74"/>
        <end position="93"/>
    </location>
</feature>
<evidence type="ECO:0000256" key="10">
    <source>
        <dbReference type="SAM" id="Phobius"/>
    </source>
</evidence>
<sequence>MRRSWKSLLWLLALRQRRFLRESEAAFILLAALAGLSAGLATNLQQWLAHGIQHLFYGVAMNRLSALASIHHPWRLLALPIGGLLLACLMRALRHRKRAPIDVVEANALHGGRIPFSDNLVIAAQTILSNGAGASVGLEATYAQMGGGIASVLGQWLKLRRNDLRTLVGAGAGAAVGAAFGAPLTGAFYAFEIVIGNYTPAAVAPVMAAALSAAFVTRALGVSPYLIATTADRALALPDYLAYAALGLICAAIGIAIMRLVTFAEQRVQRWTAILSWRPVIGGALLIPLAWLSPQSLSAGHGALHLDLLLRPALSVLLVILLIKIAASVISLSFGFRGGLFFASLFLGSLIGQIFAGVINDSPLALSLNVYDAALVGMAALSVSIVGGPMTLAMLMLETTHDFALMGVVLTAALLSSSVTREAFGYSFSTWRLHLRGSTIRSPRDIGWALTLTAGQIMRKDWVAVPDSMSVAAFRAHVPLGSTSKAIMVDAHGAYRGIISTASAYSPDLDGAAPIAPLATLSNITLAPDTDIQSLLSLFDRLSADEIVVADAARNVLGIVTEKHARRRYFEEFEASQREVFGEGRRVRGR</sequence>
<feature type="transmembrane region" description="Helical" evidence="10">
    <location>
        <begin position="340"/>
        <end position="359"/>
    </location>
</feature>
<keyword evidence="3 10" id="KW-0812">Transmembrane</keyword>
<accession>A0A9X1ISA9</accession>
<dbReference type="GO" id="GO:0034707">
    <property type="term" value="C:chloride channel complex"/>
    <property type="evidence" value="ECO:0007669"/>
    <property type="project" value="UniProtKB-KW"/>
</dbReference>